<accession>A0A109BEP1</accession>
<evidence type="ECO:0000256" key="6">
    <source>
        <dbReference type="ARBA" id="ARBA00022500"/>
    </source>
</evidence>
<evidence type="ECO:0000313" key="14">
    <source>
        <dbReference type="EMBL" id="KWT67444.1"/>
    </source>
</evidence>
<evidence type="ECO:0000256" key="7">
    <source>
        <dbReference type="ARBA" id="ARBA00022779"/>
    </source>
</evidence>
<keyword evidence="7" id="KW-0283">Flagellar rotation</keyword>
<dbReference type="SUPFAM" id="SSF48029">
    <property type="entry name" value="FliG"/>
    <property type="match status" value="2"/>
</dbReference>
<feature type="domain" description="Flagellar motor switch protein FliG middle" evidence="12">
    <location>
        <begin position="127"/>
        <end position="195"/>
    </location>
</feature>
<comment type="caution">
    <text evidence="14">The sequence shown here is derived from an EMBL/GenBank/DDBJ whole genome shotgun (WGS) entry which is preliminary data.</text>
</comment>
<dbReference type="PANTHER" id="PTHR30534">
    <property type="entry name" value="FLAGELLAR MOTOR SWITCH PROTEIN FLIG"/>
    <property type="match status" value="1"/>
</dbReference>
<dbReference type="GO" id="GO:0005886">
    <property type="term" value="C:plasma membrane"/>
    <property type="evidence" value="ECO:0007669"/>
    <property type="project" value="UniProtKB-SubCell"/>
</dbReference>
<dbReference type="OrthoDB" id="9780302at2"/>
<organism evidence="14 15">
    <name type="scientific">Hyphomicrobium sulfonivorans</name>
    <dbReference type="NCBI Taxonomy" id="121290"/>
    <lineage>
        <taxon>Bacteria</taxon>
        <taxon>Pseudomonadati</taxon>
        <taxon>Pseudomonadota</taxon>
        <taxon>Alphaproteobacteria</taxon>
        <taxon>Hyphomicrobiales</taxon>
        <taxon>Hyphomicrobiaceae</taxon>
        <taxon>Hyphomicrobium</taxon>
    </lineage>
</organism>
<dbReference type="RefSeq" id="WP_068462065.1">
    <property type="nucleotide sequence ID" value="NZ_JAEFBX010000001.1"/>
</dbReference>
<evidence type="ECO:0000256" key="5">
    <source>
        <dbReference type="ARBA" id="ARBA00022475"/>
    </source>
</evidence>
<dbReference type="Pfam" id="PF14841">
    <property type="entry name" value="FliG_M"/>
    <property type="match status" value="1"/>
</dbReference>
<dbReference type="PRINTS" id="PR00954">
    <property type="entry name" value="FLGMOTORFLIG"/>
</dbReference>
<keyword evidence="9" id="KW-0975">Bacterial flagellum</keyword>
<name>A0A109BEP1_HYPSL</name>
<dbReference type="PATRIC" id="fig|121290.4.peg.3406"/>
<dbReference type="Gene3D" id="1.10.220.30">
    <property type="match status" value="3"/>
</dbReference>
<evidence type="ECO:0000256" key="2">
    <source>
        <dbReference type="ARBA" id="ARBA00004413"/>
    </source>
</evidence>
<keyword evidence="15" id="KW-1185">Reference proteome</keyword>
<dbReference type="InterPro" id="IPR028263">
    <property type="entry name" value="FliG_N"/>
</dbReference>
<keyword evidence="8" id="KW-0472">Membrane</keyword>
<dbReference type="Proteomes" id="UP000059074">
    <property type="component" value="Unassembled WGS sequence"/>
</dbReference>
<dbReference type="STRING" id="121290.APY04_2009"/>
<evidence type="ECO:0000256" key="9">
    <source>
        <dbReference type="ARBA" id="ARBA00023143"/>
    </source>
</evidence>
<evidence type="ECO:0000259" key="12">
    <source>
        <dbReference type="Pfam" id="PF14841"/>
    </source>
</evidence>
<dbReference type="PANTHER" id="PTHR30534:SF0">
    <property type="entry name" value="FLAGELLAR MOTOR SWITCH PROTEIN FLIG"/>
    <property type="match status" value="1"/>
</dbReference>
<dbReference type="Pfam" id="PF01706">
    <property type="entry name" value="FliG_C"/>
    <property type="match status" value="1"/>
</dbReference>
<evidence type="ECO:0000256" key="1">
    <source>
        <dbReference type="ARBA" id="ARBA00004117"/>
    </source>
</evidence>
<dbReference type="InterPro" id="IPR023087">
    <property type="entry name" value="Flg_Motor_Flig_C"/>
</dbReference>
<evidence type="ECO:0000313" key="15">
    <source>
        <dbReference type="Proteomes" id="UP000059074"/>
    </source>
</evidence>
<gene>
    <name evidence="14" type="ORF">APY04_2009</name>
</gene>
<keyword evidence="14" id="KW-0966">Cell projection</keyword>
<comment type="similarity">
    <text evidence="3">Belongs to the FliG family.</text>
</comment>
<evidence type="ECO:0000256" key="4">
    <source>
        <dbReference type="ARBA" id="ARBA00021870"/>
    </source>
</evidence>
<keyword evidence="14" id="KW-0282">Flagellum</keyword>
<keyword evidence="14" id="KW-0969">Cilium</keyword>
<evidence type="ECO:0000259" key="11">
    <source>
        <dbReference type="Pfam" id="PF01706"/>
    </source>
</evidence>
<keyword evidence="6" id="KW-0145">Chemotaxis</keyword>
<protein>
    <recommendedName>
        <fullName evidence="4">Flagellar motor switch protein FliG</fullName>
    </recommendedName>
</protein>
<dbReference type="GO" id="GO:0071973">
    <property type="term" value="P:bacterial-type flagellum-dependent cell motility"/>
    <property type="evidence" value="ECO:0007669"/>
    <property type="project" value="InterPro"/>
</dbReference>
<comment type="function">
    <text evidence="10">FliG is one of three proteins (FliG, FliN, FliM) that forms the rotor-mounted switch complex (C ring), located at the base of the basal body. This complex interacts with the CheY and CheZ chemotaxis proteins, in addition to contacting components of the motor that determine the direction of flagellar rotation.</text>
</comment>
<dbReference type="Pfam" id="PF14842">
    <property type="entry name" value="FliG_N"/>
    <property type="match status" value="1"/>
</dbReference>
<dbReference type="InterPro" id="IPR032779">
    <property type="entry name" value="FliG_M"/>
</dbReference>
<reference evidence="14 15" key="1">
    <citation type="submission" date="2015-10" db="EMBL/GenBank/DDBJ databases">
        <title>Transcriptomic analysis of a linuron degrading triple-species bacterial consortium.</title>
        <authorList>
            <person name="Albers P."/>
        </authorList>
    </citation>
    <scope>NUCLEOTIDE SEQUENCE [LARGE SCALE GENOMIC DNA]</scope>
    <source>
        <strain evidence="14 15">WDL6</strain>
    </source>
</reference>
<keyword evidence="5" id="KW-1003">Cell membrane</keyword>
<comment type="subcellular location">
    <subcellularLocation>
        <location evidence="1">Bacterial flagellum basal body</location>
    </subcellularLocation>
    <subcellularLocation>
        <location evidence="2">Cell membrane</location>
        <topology evidence="2">Peripheral membrane protein</topology>
        <orientation evidence="2">Cytoplasmic side</orientation>
    </subcellularLocation>
</comment>
<feature type="domain" description="Flagellar motor switch protein FliG N-terminal" evidence="13">
    <location>
        <begin position="16"/>
        <end position="107"/>
    </location>
</feature>
<sequence length="342" mass="37528">MVASHQHRSGGKRHALTGPEKVGILLLALGKTKAAKLLRRLDPDELRMLTRSSSKLRPVSSDEVEELIEEFAESFTGGINFAGTAEEVKSLLTDVMSEDEIAQYMSDQPDDSQPVWERLVPLRDNVLQPLILKEHPQTIAVILSRLDSNVGARLLRTLEPEARHSLLRRMLGLKGISAAAMAAIETGIREDLMATMMSAPNPETRKTIAGIINKLDGSQANEILKSIAATRPDDANELKSMLFSFADIANLKSRARALVIEKVPTEQVVLAMNGADSDLQEAILQTMTARQRRMVEAELEAAPPARARDIDEARRAIVATVLALMGRGEITMEDRITDDSPD</sequence>
<evidence type="ECO:0000256" key="10">
    <source>
        <dbReference type="ARBA" id="ARBA00025598"/>
    </source>
</evidence>
<feature type="domain" description="Flagellar motor switch protein FliG C-terminal" evidence="11">
    <location>
        <begin position="226"/>
        <end position="332"/>
    </location>
</feature>
<evidence type="ECO:0000256" key="3">
    <source>
        <dbReference type="ARBA" id="ARBA00010299"/>
    </source>
</evidence>
<dbReference type="GO" id="GO:0009425">
    <property type="term" value="C:bacterial-type flagellum basal body"/>
    <property type="evidence" value="ECO:0007669"/>
    <property type="project" value="UniProtKB-SubCell"/>
</dbReference>
<dbReference type="InterPro" id="IPR000090">
    <property type="entry name" value="Flg_Motor_Flig"/>
</dbReference>
<proteinExistence type="inferred from homology"/>
<evidence type="ECO:0000259" key="13">
    <source>
        <dbReference type="Pfam" id="PF14842"/>
    </source>
</evidence>
<dbReference type="InterPro" id="IPR011002">
    <property type="entry name" value="FliG_a-hlx"/>
</dbReference>
<dbReference type="GO" id="GO:0003774">
    <property type="term" value="F:cytoskeletal motor activity"/>
    <property type="evidence" value="ECO:0007669"/>
    <property type="project" value="InterPro"/>
</dbReference>
<dbReference type="AlphaFoldDB" id="A0A109BEP1"/>
<evidence type="ECO:0000256" key="8">
    <source>
        <dbReference type="ARBA" id="ARBA00023136"/>
    </source>
</evidence>
<dbReference type="GO" id="GO:0006935">
    <property type="term" value="P:chemotaxis"/>
    <property type="evidence" value="ECO:0007669"/>
    <property type="project" value="UniProtKB-KW"/>
</dbReference>
<dbReference type="EMBL" id="LMTR01000065">
    <property type="protein sequence ID" value="KWT67444.1"/>
    <property type="molecule type" value="Genomic_DNA"/>
</dbReference>